<reference evidence="2" key="1">
    <citation type="journal article" date="2016" name="Nat. Commun.">
        <title>The channel catfish genome sequence provides insights into the evolution of scale formation in teleosts.</title>
        <authorList>
            <person name="Liu Z."/>
            <person name="Liu S."/>
            <person name="Yao J."/>
            <person name="Bao L."/>
            <person name="Zhang J."/>
            <person name="Li Y."/>
            <person name="Jiang C."/>
            <person name="Sun L."/>
            <person name="Wang R."/>
            <person name="Zhang Y."/>
            <person name="Zhou T."/>
            <person name="Zeng Q."/>
            <person name="Fu Q."/>
            <person name="Gao S."/>
            <person name="Li N."/>
            <person name="Koren S."/>
            <person name="Jiang Y."/>
            <person name="Zimin A."/>
            <person name="Xu P."/>
            <person name="Phillippy A.M."/>
            <person name="Geng X."/>
            <person name="Song L."/>
            <person name="Sun F."/>
            <person name="Li C."/>
            <person name="Wang X."/>
            <person name="Chen A."/>
            <person name="Jin Y."/>
            <person name="Yuan Z."/>
            <person name="Yang Y."/>
            <person name="Tan S."/>
            <person name="Peatman E."/>
            <person name="Lu J."/>
            <person name="Qin Z."/>
            <person name="Dunham R."/>
            <person name="Li Z."/>
            <person name="Sonstegard T."/>
            <person name="Feng J."/>
            <person name="Danzmann R.G."/>
            <person name="Schroeder S."/>
            <person name="Scheffler B."/>
            <person name="Duke M.V."/>
            <person name="Ballard L."/>
            <person name="Kucuktas H."/>
            <person name="Kaltenboeck L."/>
            <person name="Liu H."/>
            <person name="Armbruster J."/>
            <person name="Xie Y."/>
            <person name="Kirby M.L."/>
            <person name="Tian Y."/>
            <person name="Flanagan M.E."/>
            <person name="Mu W."/>
            <person name="Waldbieser G.C."/>
        </authorList>
    </citation>
    <scope>NUCLEOTIDE SEQUENCE [LARGE SCALE GENOMIC DNA]</scope>
    <source>
        <strain evidence="2">SDA103</strain>
    </source>
</reference>
<organism evidence="2 3">
    <name type="scientific">Ictalurus punctatus</name>
    <name type="common">Channel catfish</name>
    <name type="synonym">Silurus punctatus</name>
    <dbReference type="NCBI Taxonomy" id="7998"/>
    <lineage>
        <taxon>Eukaryota</taxon>
        <taxon>Metazoa</taxon>
        <taxon>Chordata</taxon>
        <taxon>Craniata</taxon>
        <taxon>Vertebrata</taxon>
        <taxon>Euteleostomi</taxon>
        <taxon>Actinopterygii</taxon>
        <taxon>Neopterygii</taxon>
        <taxon>Teleostei</taxon>
        <taxon>Ostariophysi</taxon>
        <taxon>Siluriformes</taxon>
        <taxon>Ictaluridae</taxon>
        <taxon>Ictalurus</taxon>
    </lineage>
</organism>
<accession>A0A9F7TL55</accession>
<proteinExistence type="predicted"/>
<dbReference type="AlphaFoldDB" id="A0A9F7TL55"/>
<feature type="region of interest" description="Disordered" evidence="1">
    <location>
        <begin position="43"/>
        <end position="66"/>
    </location>
</feature>
<dbReference type="RefSeq" id="XP_053539373.1">
    <property type="nucleotide sequence ID" value="XM_053683398.1"/>
</dbReference>
<feature type="region of interest" description="Disordered" evidence="1">
    <location>
        <begin position="86"/>
        <end position="130"/>
    </location>
</feature>
<gene>
    <name evidence="3" type="primary">LOC108270515</name>
</gene>
<evidence type="ECO:0000313" key="3">
    <source>
        <dbReference type="RefSeq" id="XP_053539373.1"/>
    </source>
</evidence>
<sequence length="231" mass="25495">MPILGEASKSSLRVAKSGSTRGEADFLYRFFYTASWGAWSLSQGTQEQGREHSGRGANPHSHTMDNLEMPIYLPTTHVFGLGEEIPLRDDAAGPPQDQDPAGSGGAIAALSCPRGPPPGYQRGDGPNAAGQYHRGIQQPLVQPHRSQKIEAVKDYFRRTSKKQTTWTQKKTPPRLQTRTCGGCKPPSLGKAPARLRQPRRKLRPSLHDFPPTRKHPHTHTHTHSHPPDCLE</sequence>
<reference evidence="3" key="2">
    <citation type="submission" date="2025-08" db="UniProtKB">
        <authorList>
            <consortium name="RefSeq"/>
        </authorList>
    </citation>
    <scope>IDENTIFICATION</scope>
    <source>
        <tissue evidence="3">Blood</tissue>
    </source>
</reference>
<evidence type="ECO:0000313" key="2">
    <source>
        <dbReference type="Proteomes" id="UP000221080"/>
    </source>
</evidence>
<name>A0A9F7TL55_ICTPU</name>
<feature type="compositionally biased region" description="Low complexity" evidence="1">
    <location>
        <begin position="92"/>
        <end position="101"/>
    </location>
</feature>
<dbReference type="GeneID" id="108270515"/>
<feature type="region of interest" description="Disordered" evidence="1">
    <location>
        <begin position="160"/>
        <end position="231"/>
    </location>
</feature>
<dbReference type="Proteomes" id="UP000221080">
    <property type="component" value="Chromosome 10"/>
</dbReference>
<keyword evidence="2" id="KW-1185">Reference proteome</keyword>
<protein>
    <submittedName>
        <fullName evidence="3">Uncharacterized protein LOC108270515 isoform X2</fullName>
    </submittedName>
</protein>
<evidence type="ECO:0000256" key="1">
    <source>
        <dbReference type="SAM" id="MobiDB-lite"/>
    </source>
</evidence>
<feature type="compositionally biased region" description="Basic residues" evidence="1">
    <location>
        <begin position="212"/>
        <end position="224"/>
    </location>
</feature>